<protein>
    <submittedName>
        <fullName evidence="2">Uncharacterized protein</fullName>
    </submittedName>
</protein>
<proteinExistence type="predicted"/>
<dbReference type="Proteomes" id="UP000235392">
    <property type="component" value="Unassembled WGS sequence"/>
</dbReference>
<evidence type="ECO:0000256" key="1">
    <source>
        <dbReference type="SAM" id="MobiDB-lite"/>
    </source>
</evidence>
<feature type="region of interest" description="Disordered" evidence="1">
    <location>
        <begin position="17"/>
        <end position="84"/>
    </location>
</feature>
<feature type="region of interest" description="Disordered" evidence="1">
    <location>
        <begin position="230"/>
        <end position="249"/>
    </location>
</feature>
<feature type="region of interest" description="Disordered" evidence="1">
    <location>
        <begin position="447"/>
        <end position="471"/>
    </location>
</feature>
<feature type="compositionally biased region" description="Basic and acidic residues" evidence="1">
    <location>
        <begin position="239"/>
        <end position="249"/>
    </location>
</feature>
<dbReference type="AlphaFoldDB" id="A0A2N5SXM0"/>
<evidence type="ECO:0000313" key="3">
    <source>
        <dbReference type="Proteomes" id="UP000235392"/>
    </source>
</evidence>
<evidence type="ECO:0000313" key="2">
    <source>
        <dbReference type="EMBL" id="PLW17978.1"/>
    </source>
</evidence>
<sequence length="482" mass="51016">MPSHLRNGKDLLFEQQRAAKRAAERALQLPQRADERHGTISSPSVFGHPHSLEPARAATDQLQSSAELHRVAGHTSAAEPPNTIGDSILNEKVVAVSHPTAPQTTEPSGYTFSPSALERLRRAREQLLDQVDWSQGDRLAPDGTLLPPRPQDQPGRAAITGNVSGLRVQQTRVGSLLRGETGFCRHEERSPSSVDGWVYDADTDSPLSPHERSSQGKRIVGGYKLPAPVAAPCGRGGKQHTDRVGSGDLDSRYAIESSRDPSYCDGGIQSLDGQTGPSTLATFHATERAVSNEDPLAHGNNDHSLTQVPGAYGFPRPSCISGASTAIPASFAAAVPGAYGSPRLSCFLGTSTAIPVSFAAAASTSAATISSRADVSDPCPLADSTQYWTPARDLATRRSEVPPSPEVSQKGGTLQSSRPLRVAAASTPLYAPLHNLSTKWKPVQNPLPEALEKPKCSTSGTKEVAKTGATEKPQAIFTKFSV</sequence>
<feature type="compositionally biased region" description="Polar residues" evidence="1">
    <location>
        <begin position="406"/>
        <end position="418"/>
    </location>
</feature>
<reference evidence="2 3" key="1">
    <citation type="submission" date="2017-11" db="EMBL/GenBank/DDBJ databases">
        <title>De novo assembly and phasing of dikaryotic genomes from two isolates of Puccinia coronata f. sp. avenae, the causal agent of oat crown rust.</title>
        <authorList>
            <person name="Miller M.E."/>
            <person name="Zhang Y."/>
            <person name="Omidvar V."/>
            <person name="Sperschneider J."/>
            <person name="Schwessinger B."/>
            <person name="Raley C."/>
            <person name="Palmer J.M."/>
            <person name="Garnica D."/>
            <person name="Upadhyaya N."/>
            <person name="Rathjen J."/>
            <person name="Taylor J.M."/>
            <person name="Park R.F."/>
            <person name="Dodds P.N."/>
            <person name="Hirsch C.D."/>
            <person name="Kianian S.F."/>
            <person name="Figueroa M."/>
        </authorList>
    </citation>
    <scope>NUCLEOTIDE SEQUENCE [LARGE SCALE GENOMIC DNA]</scope>
    <source>
        <strain evidence="2">12SD80</strain>
    </source>
</reference>
<gene>
    <name evidence="2" type="ORF">PCASD_21800</name>
</gene>
<feature type="region of interest" description="Disordered" evidence="1">
    <location>
        <begin position="395"/>
        <end position="418"/>
    </location>
</feature>
<feature type="region of interest" description="Disordered" evidence="1">
    <location>
        <begin position="184"/>
        <end position="223"/>
    </location>
</feature>
<name>A0A2N5SXM0_9BASI</name>
<organism evidence="2 3">
    <name type="scientific">Puccinia coronata f. sp. avenae</name>
    <dbReference type="NCBI Taxonomy" id="200324"/>
    <lineage>
        <taxon>Eukaryota</taxon>
        <taxon>Fungi</taxon>
        <taxon>Dikarya</taxon>
        <taxon>Basidiomycota</taxon>
        <taxon>Pucciniomycotina</taxon>
        <taxon>Pucciniomycetes</taxon>
        <taxon>Pucciniales</taxon>
        <taxon>Pucciniaceae</taxon>
        <taxon>Puccinia</taxon>
    </lineage>
</organism>
<dbReference type="EMBL" id="PGCI01000741">
    <property type="protein sequence ID" value="PLW17978.1"/>
    <property type="molecule type" value="Genomic_DNA"/>
</dbReference>
<accession>A0A2N5SXM0</accession>
<comment type="caution">
    <text evidence="2">The sequence shown here is derived from an EMBL/GenBank/DDBJ whole genome shotgun (WGS) entry which is preliminary data.</text>
</comment>
<feature type="region of interest" description="Disordered" evidence="1">
    <location>
        <begin position="131"/>
        <end position="162"/>
    </location>
</feature>